<feature type="domain" description="PTS EIIA type-4" evidence="9">
    <location>
        <begin position="6"/>
        <end position="134"/>
    </location>
</feature>
<comment type="function">
    <text evidence="3">General (non sugar-specific) component of the phosphoenolpyruvate-dependent sugar phosphotransferase system (sugar PTS). This major carbohydrate active-transport system catalyzes the phosphorylation of incoming sugar substrates concomitantly with their translocation across the cell membrane. The phosphoryl group from phosphoenolpyruvate (PEP) is transferred to the phosphoryl carrier protein HPr by enzyme I. Phospho-HPr then transfers it to the PTS EIIA domain.</text>
</comment>
<evidence type="ECO:0000313" key="12">
    <source>
        <dbReference type="Proteomes" id="UP000320216"/>
    </source>
</evidence>
<dbReference type="Gene3D" id="3.40.50.510">
    <property type="entry name" value="Phosphotransferase system, mannose-type IIA component"/>
    <property type="match status" value="1"/>
</dbReference>
<dbReference type="KEGG" id="huw:FPZ11_01840"/>
<feature type="domain" description="HPr" evidence="10">
    <location>
        <begin position="143"/>
        <end position="226"/>
    </location>
</feature>
<evidence type="ECO:0000256" key="6">
    <source>
        <dbReference type="ARBA" id="ARBA00022679"/>
    </source>
</evidence>
<dbReference type="NCBIfam" id="TIGR02364">
    <property type="entry name" value="dha_pts"/>
    <property type="match status" value="1"/>
</dbReference>
<dbReference type="EC" id="2.7.1.121" evidence="4"/>
<dbReference type="NCBIfam" id="TIGR01003">
    <property type="entry name" value="PTS_HPr_family"/>
    <property type="match status" value="1"/>
</dbReference>
<organism evidence="11 12">
    <name type="scientific">Humibacter ginsenosidimutans</name>
    <dbReference type="NCBI Taxonomy" id="2599293"/>
    <lineage>
        <taxon>Bacteria</taxon>
        <taxon>Bacillati</taxon>
        <taxon>Actinomycetota</taxon>
        <taxon>Actinomycetes</taxon>
        <taxon>Micrococcales</taxon>
        <taxon>Microbacteriaceae</taxon>
        <taxon>Humibacter</taxon>
    </lineage>
</organism>
<dbReference type="GO" id="GO:0016020">
    <property type="term" value="C:membrane"/>
    <property type="evidence" value="ECO:0007669"/>
    <property type="project" value="InterPro"/>
</dbReference>
<comment type="catalytic activity">
    <reaction evidence="1">
        <text>dihydroxyacetone + phosphoenolpyruvate = dihydroxyacetone phosphate + pyruvate</text>
        <dbReference type="Rhea" id="RHEA:18381"/>
        <dbReference type="ChEBI" id="CHEBI:15361"/>
        <dbReference type="ChEBI" id="CHEBI:16016"/>
        <dbReference type="ChEBI" id="CHEBI:57642"/>
        <dbReference type="ChEBI" id="CHEBI:58702"/>
        <dbReference type="EC" id="2.7.1.121"/>
    </reaction>
</comment>
<dbReference type="SUPFAM" id="SSF55594">
    <property type="entry name" value="HPr-like"/>
    <property type="match status" value="1"/>
</dbReference>
<feature type="region of interest" description="Disordered" evidence="8">
    <location>
        <begin position="123"/>
        <end position="144"/>
    </location>
</feature>
<dbReference type="EMBL" id="CP042305">
    <property type="protein sequence ID" value="QDZ13702.1"/>
    <property type="molecule type" value="Genomic_DNA"/>
</dbReference>
<reference evidence="11 12" key="1">
    <citation type="submission" date="2019-07" db="EMBL/GenBank/DDBJ databases">
        <title>Full genome sequence of Humibacter sp. WJ7-1.</title>
        <authorList>
            <person name="Im W.-T."/>
        </authorList>
    </citation>
    <scope>NUCLEOTIDE SEQUENCE [LARGE SCALE GENOMIC DNA]</scope>
    <source>
        <strain evidence="11 12">WJ7-1</strain>
    </source>
</reference>
<dbReference type="PROSITE" id="PS51096">
    <property type="entry name" value="PTS_EIIA_TYPE_4"/>
    <property type="match status" value="1"/>
</dbReference>
<dbReference type="GO" id="GO:0019563">
    <property type="term" value="P:glycerol catabolic process"/>
    <property type="evidence" value="ECO:0007669"/>
    <property type="project" value="InterPro"/>
</dbReference>
<evidence type="ECO:0000256" key="4">
    <source>
        <dbReference type="ARBA" id="ARBA00012095"/>
    </source>
</evidence>
<proteinExistence type="predicted"/>
<evidence type="ECO:0000256" key="8">
    <source>
        <dbReference type="SAM" id="MobiDB-lite"/>
    </source>
</evidence>
<comment type="subunit">
    <text evidence="7">Homodimer. The dihydroxyacetone kinase complex is composed of a homodimer of DhaM, a homodimer of DhaK and the subunit DhaL.</text>
</comment>
<evidence type="ECO:0000259" key="9">
    <source>
        <dbReference type="PROSITE" id="PS51096"/>
    </source>
</evidence>
<dbReference type="PANTHER" id="PTHR38594:SF1">
    <property type="entry name" value="PEP-DEPENDENT DIHYDROXYACETONE KINASE, PHOSPHORYL DONOR SUBUNIT DHAM"/>
    <property type="match status" value="1"/>
</dbReference>
<dbReference type="Pfam" id="PF03610">
    <property type="entry name" value="EIIA-man"/>
    <property type="match status" value="1"/>
</dbReference>
<dbReference type="PRINTS" id="PR00107">
    <property type="entry name" value="PHOSPHOCPHPR"/>
</dbReference>
<dbReference type="Gene3D" id="3.30.1340.10">
    <property type="entry name" value="HPr-like"/>
    <property type="match status" value="1"/>
</dbReference>
<dbReference type="AlphaFoldDB" id="A0A5B8M1V1"/>
<comment type="function">
    <text evidence="2">Component of the dihydroxyacetone kinase complex, which is responsible for the phosphoenolpyruvate (PEP)-dependent phosphorylation of dihydroxyacetone. DhaM serves as the phosphoryl donor. Is phosphorylated by phosphoenolpyruvate in an EI- and HPr-dependent reaction, and a phosphorelay system on histidine residues finally leads to phosphoryl transfer to DhaL and dihydroxyacetone.</text>
</comment>
<evidence type="ECO:0000259" key="10">
    <source>
        <dbReference type="PROSITE" id="PS51350"/>
    </source>
</evidence>
<dbReference type="InterPro" id="IPR001020">
    <property type="entry name" value="PTS_HPr_His_P_site"/>
</dbReference>
<dbReference type="GO" id="GO:0009401">
    <property type="term" value="P:phosphoenolpyruvate-dependent sugar phosphotransferase system"/>
    <property type="evidence" value="ECO:0007669"/>
    <property type="project" value="InterPro"/>
</dbReference>
<evidence type="ECO:0000256" key="7">
    <source>
        <dbReference type="ARBA" id="ARBA00046577"/>
    </source>
</evidence>
<protein>
    <recommendedName>
        <fullName evidence="5">Phosphocarrier protein HPr</fullName>
        <ecNumber evidence="4">2.7.1.121</ecNumber>
    </recommendedName>
</protein>
<dbReference type="Pfam" id="PF00381">
    <property type="entry name" value="PTS-HPr"/>
    <property type="match status" value="1"/>
</dbReference>
<dbReference type="InterPro" id="IPR036662">
    <property type="entry name" value="PTS_EIIA_man-typ_sf"/>
</dbReference>
<sequence>MSEHSVVGLVIVSHSDLIARGVVQLVAEMSPNVTAVAVGGTADGRLGTDVEAIMHAVVEADSGAGVVVLSDLGSAVLSAETAIDLLGAEWAGRVTAADGPLVEGAVAAGVRAQTGGDLAAVASAGSDRSMRESAGDDSAPNAGYSRTVTLVNPDGLHARPAAEFVKLATSLGAKVTVNGTDARSLLGILSLGLSQGAVLEIATADPSAREAVDRLAALVESGFGTAT</sequence>
<dbReference type="InterPro" id="IPR012844">
    <property type="entry name" value="DhaM_N"/>
</dbReference>
<dbReference type="SUPFAM" id="SSF53062">
    <property type="entry name" value="PTS system fructose IIA component-like"/>
    <property type="match status" value="1"/>
</dbReference>
<dbReference type="InterPro" id="IPR039643">
    <property type="entry name" value="DhaM"/>
</dbReference>
<dbReference type="InterPro" id="IPR000032">
    <property type="entry name" value="HPr-like"/>
</dbReference>
<gene>
    <name evidence="11" type="ORF">FPZ11_01840</name>
</gene>
<dbReference type="RefSeq" id="WP_146317885.1">
    <property type="nucleotide sequence ID" value="NZ_CP042305.1"/>
</dbReference>
<evidence type="ECO:0000313" key="11">
    <source>
        <dbReference type="EMBL" id="QDZ13702.1"/>
    </source>
</evidence>
<evidence type="ECO:0000256" key="2">
    <source>
        <dbReference type="ARBA" id="ARBA00002788"/>
    </source>
</evidence>
<dbReference type="GO" id="GO:0047324">
    <property type="term" value="F:phosphoenolpyruvate-glycerone phosphotransferase activity"/>
    <property type="evidence" value="ECO:0007669"/>
    <property type="project" value="UniProtKB-EC"/>
</dbReference>
<dbReference type="PROSITE" id="PS00369">
    <property type="entry name" value="PTS_HPR_HIS"/>
    <property type="match status" value="1"/>
</dbReference>
<evidence type="ECO:0000256" key="5">
    <source>
        <dbReference type="ARBA" id="ARBA00020422"/>
    </source>
</evidence>
<dbReference type="InterPro" id="IPR004701">
    <property type="entry name" value="PTS_EIIA_man-typ"/>
</dbReference>
<dbReference type="InterPro" id="IPR035895">
    <property type="entry name" value="HPr-like_sf"/>
</dbReference>
<dbReference type="OrthoDB" id="350754at2"/>
<dbReference type="PROSITE" id="PS51350">
    <property type="entry name" value="PTS_HPR_DOM"/>
    <property type="match status" value="1"/>
</dbReference>
<evidence type="ECO:0000256" key="3">
    <source>
        <dbReference type="ARBA" id="ARBA00003681"/>
    </source>
</evidence>
<keyword evidence="12" id="KW-1185">Reference proteome</keyword>
<accession>A0A5B8M1V1</accession>
<keyword evidence="6" id="KW-0808">Transferase</keyword>
<name>A0A5B8M1V1_9MICO</name>
<dbReference type="PANTHER" id="PTHR38594">
    <property type="entry name" value="PEP-DEPENDENT DIHYDROXYACETONE KINASE, PHOSPHORYL DONOR SUBUNIT DHAM"/>
    <property type="match status" value="1"/>
</dbReference>
<evidence type="ECO:0000256" key="1">
    <source>
        <dbReference type="ARBA" id="ARBA00001113"/>
    </source>
</evidence>
<dbReference type="Proteomes" id="UP000320216">
    <property type="component" value="Chromosome"/>
</dbReference>